<gene>
    <name evidence="1" type="ORF">ASPFODRAFT_302173</name>
</gene>
<dbReference type="VEuPathDB" id="FungiDB:ASPFODRAFT_302173"/>
<dbReference type="Proteomes" id="UP000184063">
    <property type="component" value="Unassembled WGS sequence"/>
</dbReference>
<name>A0A1M3TBF1_ASPLC</name>
<sequence length="57" mass="6358">MMVMVMGDRRWQSIILLCIVLSSYGGLMLSCCRCGAGVYCGRFDDNYVSSSYFVVVT</sequence>
<reference evidence="2" key="1">
    <citation type="journal article" date="2017" name="Genome Biol.">
        <title>Comparative genomics reveals high biological diversity and specific adaptations in the industrially and medically important fungal genus Aspergillus.</title>
        <authorList>
            <person name="de Vries R.P."/>
            <person name="Riley R."/>
            <person name="Wiebenga A."/>
            <person name="Aguilar-Osorio G."/>
            <person name="Amillis S."/>
            <person name="Uchima C.A."/>
            <person name="Anderluh G."/>
            <person name="Asadollahi M."/>
            <person name="Askin M."/>
            <person name="Barry K."/>
            <person name="Battaglia E."/>
            <person name="Bayram O."/>
            <person name="Benocci T."/>
            <person name="Braus-Stromeyer S.A."/>
            <person name="Caldana C."/>
            <person name="Canovas D."/>
            <person name="Cerqueira G.C."/>
            <person name="Chen F."/>
            <person name="Chen W."/>
            <person name="Choi C."/>
            <person name="Clum A."/>
            <person name="Dos Santos R.A."/>
            <person name="Damasio A.R."/>
            <person name="Diallinas G."/>
            <person name="Emri T."/>
            <person name="Fekete E."/>
            <person name="Flipphi M."/>
            <person name="Freyberg S."/>
            <person name="Gallo A."/>
            <person name="Gournas C."/>
            <person name="Habgood R."/>
            <person name="Hainaut M."/>
            <person name="Harispe M.L."/>
            <person name="Henrissat B."/>
            <person name="Hilden K.S."/>
            <person name="Hope R."/>
            <person name="Hossain A."/>
            <person name="Karabika E."/>
            <person name="Karaffa L."/>
            <person name="Karanyi Z."/>
            <person name="Krasevec N."/>
            <person name="Kuo A."/>
            <person name="Kusch H."/>
            <person name="LaButti K."/>
            <person name="Lagendijk E.L."/>
            <person name="Lapidus A."/>
            <person name="Levasseur A."/>
            <person name="Lindquist E."/>
            <person name="Lipzen A."/>
            <person name="Logrieco A.F."/>
            <person name="MacCabe A."/>
            <person name="Maekelae M.R."/>
            <person name="Malavazi I."/>
            <person name="Melin P."/>
            <person name="Meyer V."/>
            <person name="Mielnichuk N."/>
            <person name="Miskei M."/>
            <person name="Molnar A.P."/>
            <person name="Mule G."/>
            <person name="Ngan C.Y."/>
            <person name="Orejas M."/>
            <person name="Orosz E."/>
            <person name="Ouedraogo J.P."/>
            <person name="Overkamp K.M."/>
            <person name="Park H.-S."/>
            <person name="Perrone G."/>
            <person name="Piumi F."/>
            <person name="Punt P.J."/>
            <person name="Ram A.F."/>
            <person name="Ramon A."/>
            <person name="Rauscher S."/>
            <person name="Record E."/>
            <person name="Riano-Pachon D.M."/>
            <person name="Robert V."/>
            <person name="Roehrig J."/>
            <person name="Ruller R."/>
            <person name="Salamov A."/>
            <person name="Salih N.S."/>
            <person name="Samson R.A."/>
            <person name="Sandor E."/>
            <person name="Sanguinetti M."/>
            <person name="Schuetze T."/>
            <person name="Sepcic K."/>
            <person name="Shelest E."/>
            <person name="Sherlock G."/>
            <person name="Sophianopoulou V."/>
            <person name="Squina F.M."/>
            <person name="Sun H."/>
            <person name="Susca A."/>
            <person name="Todd R.B."/>
            <person name="Tsang A."/>
            <person name="Unkles S.E."/>
            <person name="van de Wiele N."/>
            <person name="van Rossen-Uffink D."/>
            <person name="Oliveira J.V."/>
            <person name="Vesth T.C."/>
            <person name="Visser J."/>
            <person name="Yu J.-H."/>
            <person name="Zhou M."/>
            <person name="Andersen M.R."/>
            <person name="Archer D.B."/>
            <person name="Baker S.E."/>
            <person name="Benoit I."/>
            <person name="Brakhage A.A."/>
            <person name="Braus G.H."/>
            <person name="Fischer R."/>
            <person name="Frisvad J.C."/>
            <person name="Goldman G.H."/>
            <person name="Houbraken J."/>
            <person name="Oakley B."/>
            <person name="Pocsi I."/>
            <person name="Scazzocchio C."/>
            <person name="Seiboth B."/>
            <person name="vanKuyk P.A."/>
            <person name="Wortman J."/>
            <person name="Dyer P.S."/>
            <person name="Grigoriev I.V."/>
        </authorList>
    </citation>
    <scope>NUCLEOTIDE SEQUENCE [LARGE SCALE GENOMIC DNA]</scope>
    <source>
        <strain evidence="2">CBS 106.47</strain>
    </source>
</reference>
<proteinExistence type="predicted"/>
<protein>
    <submittedName>
        <fullName evidence="1">Uncharacterized protein</fullName>
    </submittedName>
</protein>
<dbReference type="EMBL" id="KV878245">
    <property type="protein sequence ID" value="OJZ84089.1"/>
    <property type="molecule type" value="Genomic_DNA"/>
</dbReference>
<evidence type="ECO:0000313" key="2">
    <source>
        <dbReference type="Proteomes" id="UP000184063"/>
    </source>
</evidence>
<accession>A0A1M3TBF1</accession>
<evidence type="ECO:0000313" key="1">
    <source>
        <dbReference type="EMBL" id="OJZ84089.1"/>
    </source>
</evidence>
<organism evidence="1 2">
    <name type="scientific">Aspergillus luchuensis (strain CBS 106.47)</name>
    <dbReference type="NCBI Taxonomy" id="1137211"/>
    <lineage>
        <taxon>Eukaryota</taxon>
        <taxon>Fungi</taxon>
        <taxon>Dikarya</taxon>
        <taxon>Ascomycota</taxon>
        <taxon>Pezizomycotina</taxon>
        <taxon>Eurotiomycetes</taxon>
        <taxon>Eurotiomycetidae</taxon>
        <taxon>Eurotiales</taxon>
        <taxon>Aspergillaceae</taxon>
        <taxon>Aspergillus</taxon>
        <taxon>Aspergillus subgen. Circumdati</taxon>
    </lineage>
</organism>
<dbReference type="AlphaFoldDB" id="A0A1M3TBF1"/>